<protein>
    <submittedName>
        <fullName evidence="1">Schizosaccharomyces specific protein</fullName>
    </submittedName>
</protein>
<accession>A0AAE9WGJ2</accession>
<organism evidence="1 2">
    <name type="scientific">Schizosaccharomyces osmophilus</name>
    <dbReference type="NCBI Taxonomy" id="2545709"/>
    <lineage>
        <taxon>Eukaryota</taxon>
        <taxon>Fungi</taxon>
        <taxon>Dikarya</taxon>
        <taxon>Ascomycota</taxon>
        <taxon>Taphrinomycotina</taxon>
        <taxon>Schizosaccharomycetes</taxon>
        <taxon>Schizosaccharomycetales</taxon>
        <taxon>Schizosaccharomycetaceae</taxon>
        <taxon>Schizosaccharomyces</taxon>
    </lineage>
</organism>
<dbReference type="GeneID" id="80878474"/>
<dbReference type="AlphaFoldDB" id="A0AAE9WGJ2"/>
<dbReference type="KEGG" id="som:SOMG_05010"/>
<gene>
    <name evidence="1" type="ORF">SOMG_05010</name>
</gene>
<sequence>MDLFAIDLDFEPSEAKTQREKRLEAKVTFDPKDWTPRIQDFGHLSKDGVVLGDPVYIQEQSKFAAEEQYYLCNYQLAKTFALQAMQKPTDTSLEYHRLTGGEVHELEDVVRRSEKKLQHSGA</sequence>
<keyword evidence="2" id="KW-1185">Reference proteome</keyword>
<dbReference type="Proteomes" id="UP001212411">
    <property type="component" value="Chromosome 3"/>
</dbReference>
<reference evidence="1 2" key="1">
    <citation type="journal article" date="2023" name="G3 (Bethesda)">
        <title>A high-quality reference genome for the fission yeast Schizosaccharomyces osmophilus.</title>
        <authorList>
            <person name="Jia G.S."/>
            <person name="Zhang W.C."/>
            <person name="Liang Y."/>
            <person name="Liu X.H."/>
            <person name="Rhind N."/>
            <person name="Pidoux A."/>
            <person name="Brysch-Herzberg M."/>
            <person name="Du L.L."/>
        </authorList>
    </citation>
    <scope>NUCLEOTIDE SEQUENCE [LARGE SCALE GENOMIC DNA]</scope>
    <source>
        <strain evidence="1 2">CBS 15793</strain>
    </source>
</reference>
<dbReference type="EMBL" id="CP115613">
    <property type="protein sequence ID" value="WBW74631.1"/>
    <property type="molecule type" value="Genomic_DNA"/>
</dbReference>
<evidence type="ECO:0000313" key="1">
    <source>
        <dbReference type="EMBL" id="WBW74631.1"/>
    </source>
</evidence>
<dbReference type="RefSeq" id="XP_056038874.1">
    <property type="nucleotide sequence ID" value="XM_056183785.1"/>
</dbReference>
<proteinExistence type="predicted"/>
<evidence type="ECO:0000313" key="2">
    <source>
        <dbReference type="Proteomes" id="UP001212411"/>
    </source>
</evidence>
<name>A0AAE9WGJ2_9SCHI</name>